<protein>
    <submittedName>
        <fullName evidence="8">Uncharacterized protein</fullName>
    </submittedName>
</protein>
<reference evidence="8" key="2">
    <citation type="submission" date="2021-08" db="EMBL/GenBank/DDBJ databases">
        <authorList>
            <person name="Gostincar C."/>
            <person name="Sun X."/>
            <person name="Song Z."/>
            <person name="Gunde-Cimerman N."/>
        </authorList>
    </citation>
    <scope>NUCLEOTIDE SEQUENCE</scope>
    <source>
        <strain evidence="8">EXF-8016</strain>
    </source>
</reference>
<dbReference type="PANTHER" id="PTHR21659:SF42">
    <property type="entry name" value="UPF0057 MEMBRANE PROTEIN ZK632.10-RELATED"/>
    <property type="match status" value="1"/>
</dbReference>
<evidence type="ECO:0000313" key="9">
    <source>
        <dbReference type="Proteomes" id="UP000767238"/>
    </source>
</evidence>
<proteinExistence type="inferred from homology"/>
<organism evidence="8 9">
    <name type="scientific">Aureobasidium melanogenum</name>
    <name type="common">Aureobasidium pullulans var. melanogenum</name>
    <dbReference type="NCBI Taxonomy" id="46634"/>
    <lineage>
        <taxon>Eukaryota</taxon>
        <taxon>Fungi</taxon>
        <taxon>Dikarya</taxon>
        <taxon>Ascomycota</taxon>
        <taxon>Pezizomycotina</taxon>
        <taxon>Dothideomycetes</taxon>
        <taxon>Dothideomycetidae</taxon>
        <taxon>Dothideales</taxon>
        <taxon>Saccotheciaceae</taxon>
        <taxon>Aureobasidium</taxon>
    </lineage>
</organism>
<feature type="non-terminal residue" evidence="8">
    <location>
        <position position="641"/>
    </location>
</feature>
<feature type="region of interest" description="Disordered" evidence="6">
    <location>
        <begin position="296"/>
        <end position="320"/>
    </location>
</feature>
<evidence type="ECO:0000256" key="4">
    <source>
        <dbReference type="ARBA" id="ARBA00022989"/>
    </source>
</evidence>
<dbReference type="Proteomes" id="UP000767238">
    <property type="component" value="Unassembled WGS sequence"/>
</dbReference>
<comment type="caution">
    <text evidence="8">The sequence shown here is derived from an EMBL/GenBank/DDBJ whole genome shotgun (WGS) entry which is preliminary data.</text>
</comment>
<evidence type="ECO:0000313" key="8">
    <source>
        <dbReference type="EMBL" id="KAH0223967.1"/>
    </source>
</evidence>
<feature type="transmembrane region" description="Helical" evidence="7">
    <location>
        <begin position="436"/>
        <end position="458"/>
    </location>
</feature>
<dbReference type="GO" id="GO:0016020">
    <property type="term" value="C:membrane"/>
    <property type="evidence" value="ECO:0007669"/>
    <property type="project" value="UniProtKB-SubCell"/>
</dbReference>
<reference evidence="8" key="1">
    <citation type="journal article" date="2021" name="J Fungi (Basel)">
        <title>Virulence traits and population genomics of the black yeast Aureobasidium melanogenum.</title>
        <authorList>
            <person name="Cernosa A."/>
            <person name="Sun X."/>
            <person name="Gostincar C."/>
            <person name="Fang C."/>
            <person name="Gunde-Cimerman N."/>
            <person name="Song Z."/>
        </authorList>
    </citation>
    <scope>NUCLEOTIDE SEQUENCE</scope>
    <source>
        <strain evidence="8">EXF-8016</strain>
    </source>
</reference>
<feature type="compositionally biased region" description="Polar residues" evidence="6">
    <location>
        <begin position="310"/>
        <end position="320"/>
    </location>
</feature>
<dbReference type="AlphaFoldDB" id="A0A9P8GLA0"/>
<evidence type="ECO:0000256" key="5">
    <source>
        <dbReference type="ARBA" id="ARBA00023136"/>
    </source>
</evidence>
<dbReference type="OrthoDB" id="2802411at2759"/>
<comment type="subcellular location">
    <subcellularLocation>
        <location evidence="1">Membrane</location>
    </subcellularLocation>
</comment>
<dbReference type="PANTHER" id="PTHR21659">
    <property type="entry name" value="HYDROPHOBIC PROTEIN RCI2 LOW TEMPERATURE AND SALT RESPONSIVE PROTEIN LTI6 -RELATED"/>
    <property type="match status" value="1"/>
</dbReference>
<feature type="transmembrane region" description="Helical" evidence="7">
    <location>
        <begin position="403"/>
        <end position="424"/>
    </location>
</feature>
<sequence length="641" mass="71293">MASRYVPSHITSSRNLALADAMSTTCATGNLEPLSFSNIYVSIDTDANPHYHYNPHRINPLGQSQSGHQTFHPTAAISHNIPTAPTVGSGLHTRIYGRSTSRYVRPMGPARSDSAIEARQSSRGHIEHMHGVDPLISRATRPWYAVGRYLFWPDPLDHPLSLDFTALENSRLIPTQPQAPPSRLRPVRNVSRLVSLTEIATRFGLEQSAIQTLNASVEKPGALKFIVLFENERNDNHGCYRQLVVFAKVNLHLLPGHELPYPNQAAGEFEHEHNGHNKVFPDSDRIGLRSRAVSAASSSSDLLTPPPSAQSDTPPSLSNATEASELQSIAIFSQGRSSRQSKAFKFLGWYEIEETEFFAPNTSALVKMLEKRNGRASKEDLESEWAKISSLCDLIHPGPPDRAFIMGLWGGLSLAIVALFLPPLSVLKRTGCDHHLFINIVLTLFGWTPGILHAWYIILRFPDGRRAAELRDDVRQGRAKVVYQGYGLPAIGAGTYYFPANQETRFYKYKDLSCWSKGQCPGQPTQRIVVLQQQDPLKPHLLQQFQYHTKLQPEQDPTSDPDINDEKPPVAEEPLTTLYIEETGSEPVEAALETRLPEPIADGEPTSDEGWIPDGEAIIVEDPARLSYSSTPYITEEARAW</sequence>
<keyword evidence="4 7" id="KW-1133">Transmembrane helix</keyword>
<evidence type="ECO:0000256" key="3">
    <source>
        <dbReference type="ARBA" id="ARBA00022692"/>
    </source>
</evidence>
<evidence type="ECO:0000256" key="1">
    <source>
        <dbReference type="ARBA" id="ARBA00004370"/>
    </source>
</evidence>
<evidence type="ECO:0000256" key="6">
    <source>
        <dbReference type="SAM" id="MobiDB-lite"/>
    </source>
</evidence>
<evidence type="ECO:0000256" key="7">
    <source>
        <dbReference type="SAM" id="Phobius"/>
    </source>
</evidence>
<evidence type="ECO:0000256" key="2">
    <source>
        <dbReference type="ARBA" id="ARBA00009530"/>
    </source>
</evidence>
<dbReference type="EMBL" id="JAHFYH010000022">
    <property type="protein sequence ID" value="KAH0223967.1"/>
    <property type="molecule type" value="Genomic_DNA"/>
</dbReference>
<comment type="similarity">
    <text evidence="2">Belongs to the UPF0057 (PMP3) family.</text>
</comment>
<accession>A0A9P8GLA0</accession>
<keyword evidence="5 7" id="KW-0472">Membrane</keyword>
<dbReference type="InterPro" id="IPR000612">
    <property type="entry name" value="PMP3"/>
</dbReference>
<dbReference type="Pfam" id="PF01679">
    <property type="entry name" value="Pmp3"/>
    <property type="match status" value="1"/>
</dbReference>
<keyword evidence="3 7" id="KW-0812">Transmembrane</keyword>
<gene>
    <name evidence="8" type="ORF">KCV03_g4006</name>
</gene>
<name>A0A9P8GLA0_AURME</name>